<organism evidence="1">
    <name type="scientific">uncultured Caudovirales phage</name>
    <dbReference type="NCBI Taxonomy" id="2100421"/>
    <lineage>
        <taxon>Viruses</taxon>
        <taxon>Duplodnaviria</taxon>
        <taxon>Heunggongvirae</taxon>
        <taxon>Uroviricota</taxon>
        <taxon>Caudoviricetes</taxon>
        <taxon>Peduoviridae</taxon>
        <taxon>Maltschvirus</taxon>
        <taxon>Maltschvirus maltsch</taxon>
    </lineage>
</organism>
<sequence>MKLENIEEAMLYFNHSKETFILDNEIARYTTLFYDIKFFKDNEIEVKDHTFGIREKYPCLNTRESILNTTTFVMGIIDEYVEMYRQSLNYSKAHENVYVSLFNDKDLYTLNYDTYIIISNEFNILKCYYTIDGGWIINYNKDQYLETSSKRFKKDLDKLL</sequence>
<gene>
    <name evidence="1" type="ORF">7AX1_76</name>
</gene>
<dbReference type="EMBL" id="MF417868">
    <property type="protein sequence ID" value="ASN67904.1"/>
    <property type="molecule type" value="Genomic_DNA"/>
</dbReference>
<proteinExistence type="predicted"/>
<evidence type="ECO:0000313" key="1">
    <source>
        <dbReference type="EMBL" id="ASN67904.1"/>
    </source>
</evidence>
<name>A0A2H4IZ96_9CAUD</name>
<accession>A0A2H4IZ96</accession>
<reference evidence="1" key="1">
    <citation type="submission" date="2017-06" db="EMBL/GenBank/DDBJ databases">
        <title>Novel phages from South African skin metaviromes.</title>
        <authorList>
            <person name="van Zyl L.J."/>
            <person name="Abrahams Y."/>
            <person name="Stander E.A."/>
            <person name="Kirby B.M."/>
            <person name="Clavaud C."/>
            <person name="Farcet C."/>
            <person name="Breton L."/>
            <person name="Trindade M.I."/>
        </authorList>
    </citation>
    <scope>NUCLEOTIDE SEQUENCE</scope>
</reference>
<protein>
    <submittedName>
        <fullName evidence="1">Uncharacterized protein</fullName>
    </submittedName>
</protein>